<proteinExistence type="predicted"/>
<evidence type="ECO:0000313" key="2">
    <source>
        <dbReference type="Proteomes" id="UP001472677"/>
    </source>
</evidence>
<evidence type="ECO:0000313" key="1">
    <source>
        <dbReference type="EMBL" id="KAK8556170.1"/>
    </source>
</evidence>
<comment type="caution">
    <text evidence="1">The sequence shown here is derived from an EMBL/GenBank/DDBJ whole genome shotgun (WGS) entry which is preliminary data.</text>
</comment>
<sequence>MTLLVLNPFSHTRIWSLVLMKLTRMSNPPIDLDDGDTDLCGDDVSYDTINGVLTIDFSNRVQSLAIKKYGSHAHRQDPWLMDFV</sequence>
<accession>A0ABR2E9E2</accession>
<reference evidence="1 2" key="1">
    <citation type="journal article" date="2024" name="G3 (Bethesda)">
        <title>Genome assembly of Hibiscus sabdariffa L. provides insights into metabolisms of medicinal natural products.</title>
        <authorList>
            <person name="Kim T."/>
        </authorList>
    </citation>
    <scope>NUCLEOTIDE SEQUENCE [LARGE SCALE GENOMIC DNA]</scope>
    <source>
        <strain evidence="1">TK-2024</strain>
        <tissue evidence="1">Old leaves</tissue>
    </source>
</reference>
<protein>
    <submittedName>
        <fullName evidence="1">Uncharacterized protein</fullName>
    </submittedName>
</protein>
<name>A0ABR2E9E2_9ROSI</name>
<keyword evidence="2" id="KW-1185">Reference proteome</keyword>
<gene>
    <name evidence="1" type="ORF">V6N12_002583</name>
</gene>
<dbReference type="EMBL" id="JBBPBM010000017">
    <property type="protein sequence ID" value="KAK8556170.1"/>
    <property type="molecule type" value="Genomic_DNA"/>
</dbReference>
<organism evidence="1 2">
    <name type="scientific">Hibiscus sabdariffa</name>
    <name type="common">roselle</name>
    <dbReference type="NCBI Taxonomy" id="183260"/>
    <lineage>
        <taxon>Eukaryota</taxon>
        <taxon>Viridiplantae</taxon>
        <taxon>Streptophyta</taxon>
        <taxon>Embryophyta</taxon>
        <taxon>Tracheophyta</taxon>
        <taxon>Spermatophyta</taxon>
        <taxon>Magnoliopsida</taxon>
        <taxon>eudicotyledons</taxon>
        <taxon>Gunneridae</taxon>
        <taxon>Pentapetalae</taxon>
        <taxon>rosids</taxon>
        <taxon>malvids</taxon>
        <taxon>Malvales</taxon>
        <taxon>Malvaceae</taxon>
        <taxon>Malvoideae</taxon>
        <taxon>Hibiscus</taxon>
    </lineage>
</organism>
<dbReference type="Proteomes" id="UP001472677">
    <property type="component" value="Unassembled WGS sequence"/>
</dbReference>